<gene>
    <name evidence="3" type="ORF">CH63R_03413</name>
</gene>
<protein>
    <submittedName>
        <fullName evidence="3">Uncharacterized protein</fullName>
    </submittedName>
</protein>
<dbReference type="KEGG" id="chig:CH63R_03413"/>
<dbReference type="RefSeq" id="XP_018163204.1">
    <property type="nucleotide sequence ID" value="XM_018298388.1"/>
</dbReference>
<sequence length="210" mass="23238">MHTSPTPISLLPLETPHLAAARQEEMVVHVITQTIYRPSTTFVTYVTLGSVPPTSNSDRGNPAEPPPAAASPTVAREPPPDRSSGSLSSVQIGGILGGIVAFVAIALIAWFCVSQKPRRRPPLDFWWYSDYDSSTESNSTPPPPLGPRRQRGVRPRVPPEFQMPTHFQMPPPPPPPAIHVNRYKSWNPTFNGPFRRQQPPPPHRYRARAP</sequence>
<feature type="region of interest" description="Disordered" evidence="1">
    <location>
        <begin position="132"/>
        <end position="210"/>
    </location>
</feature>
<evidence type="ECO:0000256" key="2">
    <source>
        <dbReference type="SAM" id="Phobius"/>
    </source>
</evidence>
<dbReference type="GeneID" id="28862495"/>
<evidence type="ECO:0000313" key="3">
    <source>
        <dbReference type="EMBL" id="OBR14687.1"/>
    </source>
</evidence>
<dbReference type="EMBL" id="LTAN01000002">
    <property type="protein sequence ID" value="OBR14687.1"/>
    <property type="molecule type" value="Genomic_DNA"/>
</dbReference>
<proteinExistence type="predicted"/>
<keyword evidence="2" id="KW-1133">Transmembrane helix</keyword>
<feature type="region of interest" description="Disordered" evidence="1">
    <location>
        <begin position="53"/>
        <end position="88"/>
    </location>
</feature>
<name>A0A1B7YRM0_COLHI</name>
<keyword evidence="2" id="KW-0472">Membrane</keyword>
<dbReference type="Proteomes" id="UP000092177">
    <property type="component" value="Chromosome 2"/>
</dbReference>
<reference evidence="4" key="1">
    <citation type="journal article" date="2017" name="BMC Genomics">
        <title>Gapless genome assembly of Colletotrichum higginsianum reveals chromosome structure and association of transposable elements with secondary metabolite gene clusters.</title>
        <authorList>
            <person name="Dallery J.-F."/>
            <person name="Lapalu N."/>
            <person name="Zampounis A."/>
            <person name="Pigne S."/>
            <person name="Luyten I."/>
            <person name="Amselem J."/>
            <person name="Wittenberg A.H.J."/>
            <person name="Zhou S."/>
            <person name="de Queiroz M.V."/>
            <person name="Robin G.P."/>
            <person name="Auger A."/>
            <person name="Hainaut M."/>
            <person name="Henrissat B."/>
            <person name="Kim K.-T."/>
            <person name="Lee Y.-H."/>
            <person name="Lespinet O."/>
            <person name="Schwartz D.C."/>
            <person name="Thon M.R."/>
            <person name="O'Connell R.J."/>
        </authorList>
    </citation>
    <scope>NUCLEOTIDE SEQUENCE [LARGE SCALE GENOMIC DNA]</scope>
    <source>
        <strain evidence="4">IMI 349063</strain>
    </source>
</reference>
<dbReference type="AlphaFoldDB" id="A0A1B7YRM0"/>
<keyword evidence="2" id="KW-0812">Transmembrane</keyword>
<accession>A0A1B7YRM0</accession>
<organism evidence="3 4">
    <name type="scientific">Colletotrichum higginsianum (strain IMI 349063)</name>
    <name type="common">Crucifer anthracnose fungus</name>
    <dbReference type="NCBI Taxonomy" id="759273"/>
    <lineage>
        <taxon>Eukaryota</taxon>
        <taxon>Fungi</taxon>
        <taxon>Dikarya</taxon>
        <taxon>Ascomycota</taxon>
        <taxon>Pezizomycotina</taxon>
        <taxon>Sordariomycetes</taxon>
        <taxon>Hypocreomycetidae</taxon>
        <taxon>Glomerellales</taxon>
        <taxon>Glomerellaceae</taxon>
        <taxon>Colletotrichum</taxon>
        <taxon>Colletotrichum destructivum species complex</taxon>
    </lineage>
</organism>
<dbReference type="VEuPathDB" id="FungiDB:CH63R_03413"/>
<comment type="caution">
    <text evidence="3">The sequence shown here is derived from an EMBL/GenBank/DDBJ whole genome shotgun (WGS) entry which is preliminary data.</text>
</comment>
<keyword evidence="4" id="KW-1185">Reference proteome</keyword>
<dbReference type="OrthoDB" id="4844839at2759"/>
<feature type="transmembrane region" description="Helical" evidence="2">
    <location>
        <begin position="92"/>
        <end position="113"/>
    </location>
</feature>
<evidence type="ECO:0000313" key="4">
    <source>
        <dbReference type="Proteomes" id="UP000092177"/>
    </source>
</evidence>
<evidence type="ECO:0000256" key="1">
    <source>
        <dbReference type="SAM" id="MobiDB-lite"/>
    </source>
</evidence>